<dbReference type="InterPro" id="IPR027417">
    <property type="entry name" value="P-loop_NTPase"/>
</dbReference>
<dbReference type="RefSeq" id="WP_181750891.1">
    <property type="nucleotide sequence ID" value="NZ_JACEIQ010000003.1"/>
</dbReference>
<dbReference type="PIRSF" id="PIRSF015040">
    <property type="entry name" value="ATPase_SAG2001_prd"/>
    <property type="match status" value="1"/>
</dbReference>
<dbReference type="Proteomes" id="UP000535491">
    <property type="component" value="Unassembled WGS sequence"/>
</dbReference>
<accession>A0A7W2A8B9</accession>
<dbReference type="Gene3D" id="3.40.50.300">
    <property type="entry name" value="P-loop containing nucleotide triphosphate hydrolases"/>
    <property type="match status" value="2"/>
</dbReference>
<organism evidence="1 2">
    <name type="scientific">Paenactinomyces guangxiensis</name>
    <dbReference type="NCBI Taxonomy" id="1490290"/>
    <lineage>
        <taxon>Bacteria</taxon>
        <taxon>Bacillati</taxon>
        <taxon>Bacillota</taxon>
        <taxon>Bacilli</taxon>
        <taxon>Bacillales</taxon>
        <taxon>Thermoactinomycetaceae</taxon>
        <taxon>Paenactinomyces</taxon>
    </lineage>
</organism>
<protein>
    <submittedName>
        <fullName evidence="1">DUF853 family protein</fullName>
    </submittedName>
</protein>
<dbReference type="EMBL" id="JACEIQ010000003">
    <property type="protein sequence ID" value="MBA4493653.1"/>
    <property type="molecule type" value="Genomic_DNA"/>
</dbReference>
<dbReference type="InterPro" id="IPR051162">
    <property type="entry name" value="T4SS_component"/>
</dbReference>
<dbReference type="Pfam" id="PF12846">
    <property type="entry name" value="AAA_10"/>
    <property type="match status" value="1"/>
</dbReference>
<comment type="caution">
    <text evidence="1">The sequence shown here is derived from an EMBL/GenBank/DDBJ whole genome shotgun (WGS) entry which is preliminary data.</text>
</comment>
<keyword evidence="2" id="KW-1185">Reference proteome</keyword>
<dbReference type="PANTHER" id="PTHR30121">
    <property type="entry name" value="UNCHARACTERIZED PROTEIN YJGR-RELATED"/>
    <property type="match status" value="1"/>
</dbReference>
<name>A0A7W2A8B9_9BACL</name>
<dbReference type="AlphaFoldDB" id="A0A7W2A8B9"/>
<dbReference type="PANTHER" id="PTHR30121:SF6">
    <property type="entry name" value="SLR6007 PROTEIN"/>
    <property type="match status" value="1"/>
</dbReference>
<dbReference type="SUPFAM" id="SSF52540">
    <property type="entry name" value="P-loop containing nucleoside triphosphate hydrolases"/>
    <property type="match status" value="1"/>
</dbReference>
<dbReference type="InterPro" id="IPR016628">
    <property type="entry name" value="ATPase_SAG2001_prd"/>
</dbReference>
<reference evidence="1 2" key="1">
    <citation type="submission" date="2020-07" db="EMBL/GenBank/DDBJ databases">
        <authorList>
            <person name="Feng H."/>
        </authorList>
    </citation>
    <scope>NUCLEOTIDE SEQUENCE [LARGE SCALE GENOMIC DNA]</scope>
    <source>
        <strain evidence="2">s-10</strain>
    </source>
</reference>
<evidence type="ECO:0000313" key="2">
    <source>
        <dbReference type="Proteomes" id="UP000535491"/>
    </source>
</evidence>
<sequence>MTQILFPVKYFEKNLVFSTDGSVFAFYELQPFNYDYRSVDDQLSLHGNLEAFYWNINADTHALVVPEFQSLEEHQQAMNERLSGPLTEAGREYIQASIDHLKGKEIHQHRFFMGVKLKQTAVKGLSFFREIGYLFKDFKRYLLNQSGTDAPEIFEEEIHACQVQEELIYSRVNGYLRARRVDASDLEWLIRRGFYRGIGETPRRKNWTPKTIPVKVKGKKAKRPTRDILTLSEGRFDDSHGRRLTVEQHANGKMKKGYMAFLTISHIPDKAPFPGMEWLYCLQQLSFPVEASVRTETIEYGKALAQVLNKKKELKAEDEHALESGEETSYHILNSRQEANELESNLRTDKFPLLHTSIVLCVSASNEEELNLRIQLVKDLYSDLMIQVEVPYGDQWRGFNEFIPGAKRYITDYLHYMEPAAVAASMIGATRQLGDGQGHLIGVSQNLPVFFQHDRGPKDKKLSTTASAAFIGSLGAGKSLGANLLAYLALLNGSKVLIFDPKDERGHWPKLLPELQDITRIVTLRASLEDRGKLDPLMGAATSSDKLAAAETSKRILQFLTRAADGTYEAIVIGKAVDHVVKQDQPSMMKVIDCLRESLKSAPEKRQDSLEEIVDVLSYLATSGQGQLLFGDGTQKAIDLSKPLTILQVEDLKLPEESQTDFGRMAIALLMAISDFSRRFSNQSSNDFKLVLFDESWRLAKVREGRAILEELVRTGRSKNAAIYLISQNAKDMLGEEIRSNLGCRFVFRCRDQKEAEAACSILGIEPNDTNIETIRNLPTGTCLMSDLEKRVNEMEIRVLEERLFRAFDTRPGSHVEADQEEAVRHIKDPEDKTVLPHL</sequence>
<gene>
    <name evidence="1" type="ORF">H1191_04970</name>
</gene>
<evidence type="ECO:0000313" key="1">
    <source>
        <dbReference type="EMBL" id="MBA4493653.1"/>
    </source>
</evidence>
<proteinExistence type="predicted"/>